<dbReference type="AlphaFoldDB" id="A0AAN6PW83"/>
<feature type="compositionally biased region" description="Gly residues" evidence="1">
    <location>
        <begin position="585"/>
        <end position="594"/>
    </location>
</feature>
<evidence type="ECO:0000313" key="3">
    <source>
        <dbReference type="Proteomes" id="UP001305647"/>
    </source>
</evidence>
<evidence type="ECO:0000256" key="1">
    <source>
        <dbReference type="SAM" id="MobiDB-lite"/>
    </source>
</evidence>
<gene>
    <name evidence="2" type="ORF">N658DRAFT_527579</name>
</gene>
<dbReference type="Proteomes" id="UP001305647">
    <property type="component" value="Unassembled WGS sequence"/>
</dbReference>
<reference evidence="2" key="1">
    <citation type="journal article" date="2023" name="Mol. Phylogenet. Evol.">
        <title>Genome-scale phylogeny and comparative genomics of the fungal order Sordariales.</title>
        <authorList>
            <person name="Hensen N."/>
            <person name="Bonometti L."/>
            <person name="Westerberg I."/>
            <person name="Brannstrom I.O."/>
            <person name="Guillou S."/>
            <person name="Cros-Aarteil S."/>
            <person name="Calhoun S."/>
            <person name="Haridas S."/>
            <person name="Kuo A."/>
            <person name="Mondo S."/>
            <person name="Pangilinan J."/>
            <person name="Riley R."/>
            <person name="LaButti K."/>
            <person name="Andreopoulos B."/>
            <person name="Lipzen A."/>
            <person name="Chen C."/>
            <person name="Yan M."/>
            <person name="Daum C."/>
            <person name="Ng V."/>
            <person name="Clum A."/>
            <person name="Steindorff A."/>
            <person name="Ohm R.A."/>
            <person name="Martin F."/>
            <person name="Silar P."/>
            <person name="Natvig D.O."/>
            <person name="Lalanne C."/>
            <person name="Gautier V."/>
            <person name="Ament-Velasquez S.L."/>
            <person name="Kruys A."/>
            <person name="Hutchinson M.I."/>
            <person name="Powell A.J."/>
            <person name="Barry K."/>
            <person name="Miller A.N."/>
            <person name="Grigoriev I.V."/>
            <person name="Debuchy R."/>
            <person name="Gladieux P."/>
            <person name="Hiltunen Thoren M."/>
            <person name="Johannesson H."/>
        </authorList>
    </citation>
    <scope>NUCLEOTIDE SEQUENCE</scope>
    <source>
        <strain evidence="2">CBS 757.83</strain>
    </source>
</reference>
<reference evidence="2" key="2">
    <citation type="submission" date="2023-05" db="EMBL/GenBank/DDBJ databases">
        <authorList>
            <consortium name="Lawrence Berkeley National Laboratory"/>
            <person name="Steindorff A."/>
            <person name="Hensen N."/>
            <person name="Bonometti L."/>
            <person name="Westerberg I."/>
            <person name="Brannstrom I.O."/>
            <person name="Guillou S."/>
            <person name="Cros-Aarteil S."/>
            <person name="Calhoun S."/>
            <person name="Haridas S."/>
            <person name="Kuo A."/>
            <person name="Mondo S."/>
            <person name="Pangilinan J."/>
            <person name="Riley R."/>
            <person name="Labutti K."/>
            <person name="Andreopoulos B."/>
            <person name="Lipzen A."/>
            <person name="Chen C."/>
            <person name="Yanf M."/>
            <person name="Daum C."/>
            <person name="Ng V."/>
            <person name="Clum A."/>
            <person name="Ohm R."/>
            <person name="Martin F."/>
            <person name="Silar P."/>
            <person name="Natvig D."/>
            <person name="Lalanne C."/>
            <person name="Gautier V."/>
            <person name="Ament-Velasquez S.L."/>
            <person name="Kruys A."/>
            <person name="Hutchinson M.I."/>
            <person name="Powell A.J."/>
            <person name="Barry K."/>
            <person name="Miller A.N."/>
            <person name="Grigoriev I.V."/>
            <person name="Debuchy R."/>
            <person name="Gladieux P."/>
            <person name="Thoren M.H."/>
            <person name="Johannesson H."/>
        </authorList>
    </citation>
    <scope>NUCLEOTIDE SEQUENCE</scope>
    <source>
        <strain evidence="2">CBS 757.83</strain>
    </source>
</reference>
<organism evidence="2 3">
    <name type="scientific">Parathielavia hyrcaniae</name>
    <dbReference type="NCBI Taxonomy" id="113614"/>
    <lineage>
        <taxon>Eukaryota</taxon>
        <taxon>Fungi</taxon>
        <taxon>Dikarya</taxon>
        <taxon>Ascomycota</taxon>
        <taxon>Pezizomycotina</taxon>
        <taxon>Sordariomycetes</taxon>
        <taxon>Sordariomycetidae</taxon>
        <taxon>Sordariales</taxon>
        <taxon>Chaetomiaceae</taxon>
        <taxon>Parathielavia</taxon>
    </lineage>
</organism>
<feature type="region of interest" description="Disordered" evidence="1">
    <location>
        <begin position="577"/>
        <end position="603"/>
    </location>
</feature>
<protein>
    <submittedName>
        <fullName evidence="2">Uncharacterized protein</fullName>
    </submittedName>
</protein>
<accession>A0AAN6PW83</accession>
<proteinExistence type="predicted"/>
<dbReference type="EMBL" id="MU863701">
    <property type="protein sequence ID" value="KAK4096682.1"/>
    <property type="molecule type" value="Genomic_DNA"/>
</dbReference>
<name>A0AAN6PW83_9PEZI</name>
<comment type="caution">
    <text evidence="2">The sequence shown here is derived from an EMBL/GenBank/DDBJ whole genome shotgun (WGS) entry which is preliminary data.</text>
</comment>
<sequence>MAVVWATFGSPLYLTGDNNGNVINYWMNGGVYPPVNVRHFSIYKISHHGSREDSEITPAAGQPGQCNAAPINVIKETCLMMMLIATNKNPNKANHANPRLLTPEARKLVNRGRDGLNYPRNCYNLQNAVLQAVEEALVARHLLWDMLVDDVKYSKYFRKPLSLETRPLRAARNSDPDYNPDNQWKKRKIDNNAAQNVPVINQPQTQANAMRWGDVLGWWVAWWGGKHGGNKGIWTDLYNDIKQLGRTQAFFRSFTADAYVVSANFHQHGHPNVEVLVDLAWALRHMGRFATLYLTNIASFKKDEFESMCRFVNLDPNVLGTNLVIRYPHTEHTMSLTANPPVTQQYLDERGINHLDAANVPRDARGNFVSGIHDFGRTTRVLEEVGQGEDWATVCKTRDDKLENVSAWDAMLRSTATVFELQSLYTQQFVTLTERHLGTLEFDVDLTATRTQLRVRESYYQAVDNRKMNVLFLSRTPTSGERVVIWVNRVGVCTDSLYQVVWLDENNHMKAFYLDNNNTQLAVDNYDENAAAEPASFRFSSIEPHFAHMVHVDFANLTLSDTTVPPAGTVVDLGGLDDDDDDGDGTAGGIGGNASGARGSVARRATSGNLPVIHSSMAVSNMAT</sequence>
<evidence type="ECO:0000313" key="2">
    <source>
        <dbReference type="EMBL" id="KAK4096682.1"/>
    </source>
</evidence>
<keyword evidence="3" id="KW-1185">Reference proteome</keyword>